<dbReference type="PANTHER" id="PTHR24286:SF305">
    <property type="entry name" value="CYTOCHROME P450 708A2"/>
    <property type="match status" value="1"/>
</dbReference>
<keyword evidence="2 3" id="KW-0408">Iron</keyword>
<name>A0A7J6WRV0_THATH</name>
<dbReference type="SUPFAM" id="SSF48264">
    <property type="entry name" value="Cytochrome P450"/>
    <property type="match status" value="1"/>
</dbReference>
<organism evidence="5 6">
    <name type="scientific">Thalictrum thalictroides</name>
    <name type="common">Rue-anemone</name>
    <name type="synonym">Anemone thalictroides</name>
    <dbReference type="NCBI Taxonomy" id="46969"/>
    <lineage>
        <taxon>Eukaryota</taxon>
        <taxon>Viridiplantae</taxon>
        <taxon>Streptophyta</taxon>
        <taxon>Embryophyta</taxon>
        <taxon>Tracheophyta</taxon>
        <taxon>Spermatophyta</taxon>
        <taxon>Magnoliopsida</taxon>
        <taxon>Ranunculales</taxon>
        <taxon>Ranunculaceae</taxon>
        <taxon>Thalictroideae</taxon>
        <taxon>Thalictrum</taxon>
    </lineage>
</organism>
<dbReference type="InterPro" id="IPR036396">
    <property type="entry name" value="Cyt_P450_sf"/>
</dbReference>
<dbReference type="GO" id="GO:0044550">
    <property type="term" value="P:secondary metabolite biosynthetic process"/>
    <property type="evidence" value="ECO:0007669"/>
    <property type="project" value="UniProtKB-ARBA"/>
</dbReference>
<dbReference type="PRINTS" id="PR00385">
    <property type="entry name" value="P450"/>
</dbReference>
<accession>A0A7J6WRV0</accession>
<dbReference type="Pfam" id="PF00067">
    <property type="entry name" value="p450"/>
    <property type="match status" value="1"/>
</dbReference>
<keyword evidence="3 4" id="KW-0349">Heme</keyword>
<dbReference type="Proteomes" id="UP000554482">
    <property type="component" value="Unassembled WGS sequence"/>
</dbReference>
<evidence type="ECO:0000256" key="3">
    <source>
        <dbReference type="PIRSR" id="PIRSR602403-1"/>
    </source>
</evidence>
<evidence type="ECO:0000313" key="6">
    <source>
        <dbReference type="Proteomes" id="UP000554482"/>
    </source>
</evidence>
<dbReference type="GO" id="GO:0016705">
    <property type="term" value="F:oxidoreductase activity, acting on paired donors, with incorporation or reduction of molecular oxygen"/>
    <property type="evidence" value="ECO:0007669"/>
    <property type="project" value="InterPro"/>
</dbReference>
<dbReference type="PROSITE" id="PS00086">
    <property type="entry name" value="CYTOCHROME_P450"/>
    <property type="match status" value="1"/>
</dbReference>
<dbReference type="PANTHER" id="PTHR24286">
    <property type="entry name" value="CYTOCHROME P450 26"/>
    <property type="match status" value="1"/>
</dbReference>
<dbReference type="InterPro" id="IPR002403">
    <property type="entry name" value="Cyt_P450_E_grp-IV"/>
</dbReference>
<keyword evidence="1 3" id="KW-0479">Metal-binding</keyword>
<keyword evidence="4" id="KW-0503">Monooxygenase</keyword>
<dbReference type="GO" id="GO:0016125">
    <property type="term" value="P:sterol metabolic process"/>
    <property type="evidence" value="ECO:0007669"/>
    <property type="project" value="TreeGrafter"/>
</dbReference>
<keyword evidence="6" id="KW-1185">Reference proteome</keyword>
<dbReference type="Gene3D" id="1.10.630.10">
    <property type="entry name" value="Cytochrome P450"/>
    <property type="match status" value="1"/>
</dbReference>
<dbReference type="AlphaFoldDB" id="A0A7J6WRV0"/>
<reference evidence="5 6" key="1">
    <citation type="submission" date="2020-06" db="EMBL/GenBank/DDBJ databases">
        <title>Transcriptomic and genomic resources for Thalictrum thalictroides and T. hernandezii: Facilitating candidate gene discovery in an emerging model plant lineage.</title>
        <authorList>
            <person name="Arias T."/>
            <person name="Riano-Pachon D.M."/>
            <person name="Di Stilio V.S."/>
        </authorList>
    </citation>
    <scope>NUCLEOTIDE SEQUENCE [LARGE SCALE GENOMIC DNA]</scope>
    <source>
        <strain evidence="6">cv. WT478/WT964</strain>
        <tissue evidence="5">Leaves</tissue>
    </source>
</reference>
<dbReference type="InterPro" id="IPR001128">
    <property type="entry name" value="Cyt_P450"/>
</dbReference>
<evidence type="ECO:0000256" key="4">
    <source>
        <dbReference type="RuleBase" id="RU000461"/>
    </source>
</evidence>
<evidence type="ECO:0000256" key="2">
    <source>
        <dbReference type="ARBA" id="ARBA00023004"/>
    </source>
</evidence>
<gene>
    <name evidence="5" type="ORF">FRX31_010309</name>
</gene>
<dbReference type="GO" id="GO:0004497">
    <property type="term" value="F:monooxygenase activity"/>
    <property type="evidence" value="ECO:0007669"/>
    <property type="project" value="UniProtKB-KW"/>
</dbReference>
<dbReference type="PRINTS" id="PR00465">
    <property type="entry name" value="EP450IV"/>
</dbReference>
<comment type="cofactor">
    <cofactor evidence="3">
        <name>heme</name>
        <dbReference type="ChEBI" id="CHEBI:30413"/>
    </cofactor>
</comment>
<proteinExistence type="inferred from homology"/>
<dbReference type="GO" id="GO:0020037">
    <property type="term" value="F:heme binding"/>
    <property type="evidence" value="ECO:0007669"/>
    <property type="project" value="InterPro"/>
</dbReference>
<dbReference type="GO" id="GO:0016132">
    <property type="term" value="P:brassinosteroid biosynthetic process"/>
    <property type="evidence" value="ECO:0007669"/>
    <property type="project" value="TreeGrafter"/>
</dbReference>
<evidence type="ECO:0000256" key="1">
    <source>
        <dbReference type="ARBA" id="ARBA00022723"/>
    </source>
</evidence>
<sequence length="301" mass="34194">MTFDLASKKLLSYDPSKYSESLKDMFTSFLHGLMAFPLNIPGTTYHKCLKDKRNAMTVLKDMVNERLNIYDSSQHGDFLDVIVAEMKRDEPVFDVEGATYLIFAILVASFETISLTLTLAIKFISEHPAVLQELKDEHENILKNRDNVDSPITWNEYKSMTFTSHVIDETLRLGHITPMIFRKATKDIHVNGYTIPCDWAILVCPPAIHLNPEKYQDPLAFNPWRWKGLGANTASKHFMAFGGGIRLCAGSEYTKLQICVVLHFLVTKHRWTKVKGGEIKQTLGVEFPNGLHIKVTESKSD</sequence>
<feature type="binding site" description="axial binding residue" evidence="3">
    <location>
        <position position="248"/>
    </location>
    <ligand>
        <name>heme</name>
        <dbReference type="ChEBI" id="CHEBI:30413"/>
    </ligand>
    <ligandPart>
        <name>Fe</name>
        <dbReference type="ChEBI" id="CHEBI:18248"/>
    </ligandPart>
</feature>
<evidence type="ECO:0000313" key="5">
    <source>
        <dbReference type="EMBL" id="KAF5200104.1"/>
    </source>
</evidence>
<comment type="caution">
    <text evidence="5">The sequence shown here is derived from an EMBL/GenBank/DDBJ whole genome shotgun (WGS) entry which is preliminary data.</text>
</comment>
<dbReference type="GO" id="GO:0010268">
    <property type="term" value="P:brassinosteroid homeostasis"/>
    <property type="evidence" value="ECO:0007669"/>
    <property type="project" value="TreeGrafter"/>
</dbReference>
<protein>
    <submittedName>
        <fullName evidence="5">Cytochrome p450</fullName>
    </submittedName>
</protein>
<dbReference type="EMBL" id="JABWDY010011135">
    <property type="protein sequence ID" value="KAF5200104.1"/>
    <property type="molecule type" value="Genomic_DNA"/>
</dbReference>
<dbReference type="GO" id="GO:0005506">
    <property type="term" value="F:iron ion binding"/>
    <property type="evidence" value="ECO:0007669"/>
    <property type="project" value="InterPro"/>
</dbReference>
<dbReference type="OrthoDB" id="1372046at2759"/>
<dbReference type="InterPro" id="IPR017972">
    <property type="entry name" value="Cyt_P450_CS"/>
</dbReference>
<comment type="similarity">
    <text evidence="4">Belongs to the cytochrome P450 family.</text>
</comment>
<keyword evidence="4" id="KW-0560">Oxidoreductase</keyword>